<dbReference type="InterPro" id="IPR059100">
    <property type="entry name" value="TSP3_bac"/>
</dbReference>
<dbReference type="InterPro" id="IPR053180">
    <property type="entry name" value="Ca-binding_acidic-repeat"/>
</dbReference>
<dbReference type="SUPFAM" id="SSF53300">
    <property type="entry name" value="vWA-like"/>
    <property type="match status" value="1"/>
</dbReference>
<feature type="compositionally biased region" description="Acidic residues" evidence="5">
    <location>
        <begin position="78"/>
        <end position="88"/>
    </location>
</feature>
<feature type="compositionally biased region" description="Basic and acidic residues" evidence="5">
    <location>
        <begin position="155"/>
        <end position="166"/>
    </location>
</feature>
<feature type="compositionally biased region" description="Basic and acidic residues" evidence="5">
    <location>
        <begin position="433"/>
        <end position="444"/>
    </location>
</feature>
<evidence type="ECO:0000313" key="8">
    <source>
        <dbReference type="Proteomes" id="UP000028547"/>
    </source>
</evidence>
<feature type="compositionally biased region" description="Acidic residues" evidence="5">
    <location>
        <begin position="275"/>
        <end position="286"/>
    </location>
</feature>
<feature type="compositionally biased region" description="Basic and acidic residues" evidence="5">
    <location>
        <begin position="361"/>
        <end position="373"/>
    </location>
</feature>
<dbReference type="Gene3D" id="3.40.50.410">
    <property type="entry name" value="von Willebrand factor, type A domain"/>
    <property type="match status" value="1"/>
</dbReference>
<dbReference type="RefSeq" id="WP_043404188.1">
    <property type="nucleotide sequence ID" value="NZ_JPMI01000233.1"/>
</dbReference>
<dbReference type="GO" id="GO:0005509">
    <property type="term" value="F:calcium ion binding"/>
    <property type="evidence" value="ECO:0007669"/>
    <property type="project" value="InterPro"/>
</dbReference>
<evidence type="ECO:0000256" key="6">
    <source>
        <dbReference type="SAM" id="SignalP"/>
    </source>
</evidence>
<name>A0A084SMQ3_9BACT</name>
<dbReference type="InterPro" id="IPR036465">
    <property type="entry name" value="vWFA_dom_sf"/>
</dbReference>
<keyword evidence="2" id="KW-0964">Secreted</keyword>
<dbReference type="SUPFAM" id="SSF103647">
    <property type="entry name" value="TSP type-3 repeat"/>
    <property type="match status" value="1"/>
</dbReference>
<feature type="compositionally biased region" description="Basic and acidic residues" evidence="5">
    <location>
        <begin position="244"/>
        <end position="262"/>
    </location>
</feature>
<dbReference type="EMBL" id="JPMI01000233">
    <property type="protein sequence ID" value="KFA89738.1"/>
    <property type="molecule type" value="Genomic_DNA"/>
</dbReference>
<keyword evidence="4" id="KW-0106">Calcium</keyword>
<evidence type="ECO:0008006" key="9">
    <source>
        <dbReference type="Google" id="ProtNLM"/>
    </source>
</evidence>
<evidence type="ECO:0000256" key="4">
    <source>
        <dbReference type="ARBA" id="ARBA00022837"/>
    </source>
</evidence>
<sequence>MSTPSRLLAAVLLVSAFVSGCGGTDVVHEPPPGGGQSEEPVDELPRPPPPPPPPLPTEEDPFGEPPGPVNPTNALIDTDCDGLTDEEEHGNVYPGGLRTDPGRWDTDGDGVRDGVEVGRTTTVNKSAECQALFIASADPSRASRMNPTVADSDGDGLKDGLEDRNYNGKLEAGETDPVNPDTDGDGLKDGVEDANQNTVVDFGETDPRKRDTDADGLSDSIELNITRTDALKADTDGDSCMDGAEDRNGNGVKDPGESDPKNGSDCGGRTSTQDTDGDGLPDEVEDANGNGARDAAETDFRRADTDGDGLMDGVEDRNHNGVVDSSESDPRVKDTDCDGLLDGADQGGFKGEDTNGNGLRDVGETDPTQRDTDGDGLLDGVERGIPAGSAPITTCGYPGDANPGTTTDPLNPDSDGDGIADGAEDSNQNGQKDPGELDPRDRSDGAANTPAGQACAAGNLRQVVFKEDSGGDIRLALRPSFTEVKQLVLGGKGRGFIGYDDTNKVAFIAYKRGQAGSSTTVVGDELFVRGQFSPAVTAGTTQTFTTWDGHPALQAFYDQGATTNLRDYANAVANQLVGAGAGTLTGGSGVSGGYKLQAQYVHRSNASVLVVLAITPASLYKAPGLFVMGDTAGGTALAQFGDADAVQCETFTTGNGMADFLFVVDDSGSMQTSQGALGDAAAAVANRLGNSQLDWRIAMVTTSYTQPDYTWPNRDVFRGFTRDIDQFKAWLQQGARCPDPTQHCWVDINGASEERSLEGARVAVDNMTRASTPADKKYRPGARLVVILLTDVRDQPDTVPVSTYIDYFKGANPTGGLIQMHGIICDPAGGDCYPGEPSANPRHLDVIQATGGIVGSIRSTTSIQNAINTIVDSVIASTGYRTLKPPIGASVRVALESVRNPAACTANDLPRGRTNGFDVDGISGALSFYGACRPASAGATKAAVSYRYWSDLTPNKDGNPPPCSTDTGYYDPAAPDFCKGNLTCNRQTNLCECPSDCGGGGAPGQVCNTSKDVCDLTCTADCGGTCGGYQTCNTSTCTCQCMASATCAPGFTFDPAACACVCDTAALDCGSTYRADANACACVCEADCGGCPAGTECRQSLCRCDPKLN</sequence>
<dbReference type="PANTHER" id="PTHR37467:SF1">
    <property type="entry name" value="EXPORTED CALCIUM-BINDING GLYCOPROTEIN"/>
    <property type="match status" value="1"/>
</dbReference>
<protein>
    <recommendedName>
        <fullName evidence="9">VWA domain-containing protein</fullName>
    </recommendedName>
</protein>
<gene>
    <name evidence="7" type="ORF">Q664_33175</name>
</gene>
<feature type="compositionally biased region" description="Basic and acidic residues" evidence="5">
    <location>
        <begin position="294"/>
        <end position="305"/>
    </location>
</feature>
<evidence type="ECO:0000313" key="7">
    <source>
        <dbReference type="EMBL" id="KFA89738.1"/>
    </source>
</evidence>
<evidence type="ECO:0000256" key="5">
    <source>
        <dbReference type="SAM" id="MobiDB-lite"/>
    </source>
</evidence>
<dbReference type="NCBIfam" id="NF033765">
    <property type="entry name" value="gliding_CglD"/>
    <property type="match status" value="1"/>
</dbReference>
<feature type="compositionally biased region" description="Pro residues" evidence="5">
    <location>
        <begin position="46"/>
        <end position="56"/>
    </location>
</feature>
<dbReference type="Proteomes" id="UP000028547">
    <property type="component" value="Unassembled WGS sequence"/>
</dbReference>
<dbReference type="InterPro" id="IPR028974">
    <property type="entry name" value="TSP_type-3_rpt"/>
</dbReference>
<evidence type="ECO:0000256" key="2">
    <source>
        <dbReference type="ARBA" id="ARBA00022525"/>
    </source>
</evidence>
<comment type="caution">
    <text evidence="7">The sequence shown here is derived from an EMBL/GenBank/DDBJ whole genome shotgun (WGS) entry which is preliminary data.</text>
</comment>
<keyword evidence="3 6" id="KW-0732">Signal</keyword>
<dbReference type="AlphaFoldDB" id="A0A084SMQ3"/>
<evidence type="ECO:0000256" key="1">
    <source>
        <dbReference type="ARBA" id="ARBA00004613"/>
    </source>
</evidence>
<organism evidence="7 8">
    <name type="scientific">Archangium violaceum Cb vi76</name>
    <dbReference type="NCBI Taxonomy" id="1406225"/>
    <lineage>
        <taxon>Bacteria</taxon>
        <taxon>Pseudomonadati</taxon>
        <taxon>Myxococcota</taxon>
        <taxon>Myxococcia</taxon>
        <taxon>Myxococcales</taxon>
        <taxon>Cystobacterineae</taxon>
        <taxon>Archangiaceae</taxon>
        <taxon>Archangium</taxon>
    </lineage>
</organism>
<evidence type="ECO:0000256" key="3">
    <source>
        <dbReference type="ARBA" id="ARBA00022729"/>
    </source>
</evidence>
<feature type="chain" id="PRO_5001781343" description="VWA domain-containing protein" evidence="6">
    <location>
        <begin position="21"/>
        <end position="1109"/>
    </location>
</feature>
<accession>A0A084SMQ3</accession>
<comment type="subcellular location">
    <subcellularLocation>
        <location evidence="1">Secreted</location>
    </subcellularLocation>
</comment>
<feature type="region of interest" description="Disordered" evidence="5">
    <location>
        <begin position="21"/>
        <end position="111"/>
    </location>
</feature>
<feature type="compositionally biased region" description="Basic and acidic residues" evidence="5">
    <location>
        <begin position="100"/>
        <end position="111"/>
    </location>
</feature>
<proteinExistence type="predicted"/>
<dbReference type="PROSITE" id="PS51257">
    <property type="entry name" value="PROKAR_LIPOPROTEIN"/>
    <property type="match status" value="1"/>
</dbReference>
<feature type="region of interest" description="Disordered" evidence="5">
    <location>
        <begin position="137"/>
        <end position="454"/>
    </location>
</feature>
<feature type="compositionally biased region" description="Acidic residues" evidence="5">
    <location>
        <begin position="414"/>
        <end position="424"/>
    </location>
</feature>
<dbReference type="Pfam" id="PF18884">
    <property type="entry name" value="TSP3_bac"/>
    <property type="match status" value="7"/>
</dbReference>
<reference evidence="7 8" key="1">
    <citation type="submission" date="2014-07" db="EMBL/GenBank/DDBJ databases">
        <title>Draft Genome Sequence of Gephyronic Acid Producer, Cystobacter violaceus Strain Cb vi76.</title>
        <authorList>
            <person name="Stevens D.C."/>
            <person name="Young J."/>
            <person name="Carmichael R."/>
            <person name="Tan J."/>
            <person name="Taylor R.E."/>
        </authorList>
    </citation>
    <scope>NUCLEOTIDE SEQUENCE [LARGE SCALE GENOMIC DNA]</scope>
    <source>
        <strain evidence="7 8">Cb vi76</strain>
    </source>
</reference>
<feature type="signal peptide" evidence="6">
    <location>
        <begin position="1"/>
        <end position="20"/>
    </location>
</feature>
<dbReference type="PANTHER" id="PTHR37467">
    <property type="entry name" value="EXPORTED CALCIUM-BINDING GLYCOPROTEIN-RELATED"/>
    <property type="match status" value="1"/>
</dbReference>